<evidence type="ECO:0000256" key="4">
    <source>
        <dbReference type="ARBA" id="ARBA00023098"/>
    </source>
</evidence>
<dbReference type="PANTHER" id="PTHR10272:SF0">
    <property type="entry name" value="PLATELET-ACTIVATING FACTOR ACETYLHYDROLASE"/>
    <property type="match status" value="1"/>
</dbReference>
<dbReference type="EC" id="3.1.1.47" evidence="1"/>
<dbReference type="AlphaFoldDB" id="A0AAI8V8T5"/>
<protein>
    <recommendedName>
        <fullName evidence="1">1-alkyl-2-acetylglycerophosphocholine esterase</fullName>
        <ecNumber evidence="1">3.1.1.47</ecNumber>
    </recommendedName>
</protein>
<evidence type="ECO:0000256" key="1">
    <source>
        <dbReference type="ARBA" id="ARBA00013201"/>
    </source>
</evidence>
<sequence>MDGTKQKQQQQAQTEKQRPNPGPVPPRRLREHFFHKLPDYAGPYSVGTMEIEMPAREPRTFSHIKRNHKHALRMDTVLFAMYYPCDTSSYASKRKKPSRATWLPRPRIQTCNGFAKFYGVSDIPVTAYIAATTMFTKLPVYRNANLADKLVDAAQEEAVATDSQNTLTGAENVNPKFPVIIFSHGLGGSRTCYSAVCGELASNGFVVIALEHRDGSGARSYVNVPPDGDLAGTLKTGNTDATDHYQLDYLFPEDNAIDTAPHNTQGVDTVLRNAQIEMRMAEIEEAYYTLEMINNGEGELVRKTNLRKQGNAGSSSKGLANIEWSSWEGRMFLRNVTAMGHSFGGATTVQVTRQEDRFPWIGQGILLDAWGPATPKLGEVAHSPLQKPILMINSEAFMHWPENFQRLDDIGREARDGGALCWMLTIKGSAHLSQSDFALLYPHWISLLMKAVTDPRRAIYLTVNASMEFLKRVLPSEQTVGNTWPDEGILRTEQLATNKLPSDYRPEDKWVAARLKIPNEFWVRSTSWFRRKRKMSGVATDANGNPLVGVIQFEQGDEVWMHLSPDTAQLERPNRSESIPVTTE</sequence>
<evidence type="ECO:0000313" key="7">
    <source>
        <dbReference type="Proteomes" id="UP001295740"/>
    </source>
</evidence>
<dbReference type="PANTHER" id="PTHR10272">
    <property type="entry name" value="PLATELET-ACTIVATING FACTOR ACETYLHYDROLASE"/>
    <property type="match status" value="1"/>
</dbReference>
<keyword evidence="3" id="KW-0442">Lipid degradation</keyword>
<evidence type="ECO:0000256" key="2">
    <source>
        <dbReference type="ARBA" id="ARBA00022801"/>
    </source>
</evidence>
<organism evidence="6 7">
    <name type="scientific">Anthostomella pinea</name>
    <dbReference type="NCBI Taxonomy" id="933095"/>
    <lineage>
        <taxon>Eukaryota</taxon>
        <taxon>Fungi</taxon>
        <taxon>Dikarya</taxon>
        <taxon>Ascomycota</taxon>
        <taxon>Pezizomycotina</taxon>
        <taxon>Sordariomycetes</taxon>
        <taxon>Xylariomycetidae</taxon>
        <taxon>Xylariales</taxon>
        <taxon>Xylariaceae</taxon>
        <taxon>Anthostomella</taxon>
    </lineage>
</organism>
<dbReference type="InterPro" id="IPR029058">
    <property type="entry name" value="AB_hydrolase_fold"/>
</dbReference>
<accession>A0AAI8V8T5</accession>
<dbReference type="Gene3D" id="3.40.50.1820">
    <property type="entry name" value="alpha/beta hydrolase"/>
    <property type="match status" value="1"/>
</dbReference>
<keyword evidence="7" id="KW-1185">Reference proteome</keyword>
<reference evidence="6" key="1">
    <citation type="submission" date="2023-10" db="EMBL/GenBank/DDBJ databases">
        <authorList>
            <person name="Hackl T."/>
        </authorList>
    </citation>
    <scope>NUCLEOTIDE SEQUENCE</scope>
</reference>
<dbReference type="Pfam" id="PF03403">
    <property type="entry name" value="PAF-AH_p_II"/>
    <property type="match status" value="1"/>
</dbReference>
<name>A0AAI8V8T5_9PEZI</name>
<keyword evidence="2" id="KW-0378">Hydrolase</keyword>
<evidence type="ECO:0000256" key="5">
    <source>
        <dbReference type="SAM" id="MobiDB-lite"/>
    </source>
</evidence>
<evidence type="ECO:0000256" key="3">
    <source>
        <dbReference type="ARBA" id="ARBA00022963"/>
    </source>
</evidence>
<dbReference type="GO" id="GO:0003847">
    <property type="term" value="F:1-alkyl-2-acetylglycerophosphocholine esterase activity"/>
    <property type="evidence" value="ECO:0007669"/>
    <property type="project" value="UniProtKB-EC"/>
</dbReference>
<proteinExistence type="predicted"/>
<dbReference type="GO" id="GO:0016042">
    <property type="term" value="P:lipid catabolic process"/>
    <property type="evidence" value="ECO:0007669"/>
    <property type="project" value="UniProtKB-KW"/>
</dbReference>
<dbReference type="EMBL" id="CAUWAG010000003">
    <property type="protein sequence ID" value="CAJ2500428.1"/>
    <property type="molecule type" value="Genomic_DNA"/>
</dbReference>
<feature type="region of interest" description="Disordered" evidence="5">
    <location>
        <begin position="1"/>
        <end position="29"/>
    </location>
</feature>
<keyword evidence="4" id="KW-0443">Lipid metabolism</keyword>
<dbReference type="SUPFAM" id="SSF53474">
    <property type="entry name" value="alpha/beta-Hydrolases"/>
    <property type="match status" value="1"/>
</dbReference>
<evidence type="ECO:0000313" key="6">
    <source>
        <dbReference type="EMBL" id="CAJ2500428.1"/>
    </source>
</evidence>
<comment type="caution">
    <text evidence="6">The sequence shown here is derived from an EMBL/GenBank/DDBJ whole genome shotgun (WGS) entry which is preliminary data.</text>
</comment>
<gene>
    <name evidence="6" type="ORF">KHLLAP_LOCUS896</name>
</gene>
<dbReference type="Proteomes" id="UP001295740">
    <property type="component" value="Unassembled WGS sequence"/>
</dbReference>
<feature type="compositionally biased region" description="Low complexity" evidence="5">
    <location>
        <begin position="1"/>
        <end position="14"/>
    </location>
</feature>